<dbReference type="SMART" id="SM00530">
    <property type="entry name" value="HTH_XRE"/>
    <property type="match status" value="1"/>
</dbReference>
<dbReference type="EMBL" id="CP071182">
    <property type="protein sequence ID" value="QSO48470.1"/>
    <property type="molecule type" value="Genomic_DNA"/>
</dbReference>
<sequence length="113" mass="13059">METGLYKIIGQRLRELREQKQFTQGDLSVRVNLTRASVANIELGKQKIQIDTLYRFAEVLESTPHEILPKIGELSLNGDYGVESLIDKRKYSEDQIEWVKRIIIKGKINEGEK</sequence>
<dbReference type="InterPro" id="IPR010982">
    <property type="entry name" value="Lambda_DNA-bd_dom_sf"/>
</dbReference>
<organism evidence="2 3">
    <name type="scientific">Alicyclobacillus mengziensis</name>
    <dbReference type="NCBI Taxonomy" id="2931921"/>
    <lineage>
        <taxon>Bacteria</taxon>
        <taxon>Bacillati</taxon>
        <taxon>Bacillota</taxon>
        <taxon>Bacilli</taxon>
        <taxon>Bacillales</taxon>
        <taxon>Alicyclobacillaceae</taxon>
        <taxon>Alicyclobacillus</taxon>
    </lineage>
</organism>
<dbReference type="CDD" id="cd00093">
    <property type="entry name" value="HTH_XRE"/>
    <property type="match status" value="1"/>
</dbReference>
<dbReference type="PROSITE" id="PS50943">
    <property type="entry name" value="HTH_CROC1"/>
    <property type="match status" value="1"/>
</dbReference>
<feature type="domain" description="HTH cro/C1-type" evidence="1">
    <location>
        <begin position="13"/>
        <end position="67"/>
    </location>
</feature>
<evidence type="ECO:0000259" key="1">
    <source>
        <dbReference type="PROSITE" id="PS50943"/>
    </source>
</evidence>
<dbReference type="KEGG" id="afx:JZ786_05630"/>
<dbReference type="InterPro" id="IPR001387">
    <property type="entry name" value="Cro/C1-type_HTH"/>
</dbReference>
<evidence type="ECO:0000313" key="3">
    <source>
        <dbReference type="Proteomes" id="UP000663505"/>
    </source>
</evidence>
<gene>
    <name evidence="2" type="ORF">JZ786_05630</name>
</gene>
<dbReference type="SUPFAM" id="SSF47413">
    <property type="entry name" value="lambda repressor-like DNA-binding domains"/>
    <property type="match status" value="1"/>
</dbReference>
<accession>A0A9X7Z8J4</accession>
<evidence type="ECO:0000313" key="2">
    <source>
        <dbReference type="EMBL" id="QSO48470.1"/>
    </source>
</evidence>
<keyword evidence="3" id="KW-1185">Reference proteome</keyword>
<dbReference type="AlphaFoldDB" id="A0A9X7Z8J4"/>
<name>A0A9X7Z8J4_9BACL</name>
<proteinExistence type="predicted"/>
<dbReference type="GO" id="GO:0003677">
    <property type="term" value="F:DNA binding"/>
    <property type="evidence" value="ECO:0007669"/>
    <property type="project" value="InterPro"/>
</dbReference>
<dbReference type="Proteomes" id="UP000663505">
    <property type="component" value="Chromosome"/>
</dbReference>
<protein>
    <submittedName>
        <fullName evidence="2">Helix-turn-helix transcriptional regulator</fullName>
    </submittedName>
</protein>
<dbReference type="RefSeq" id="WP_206657805.1">
    <property type="nucleotide sequence ID" value="NZ_CP071182.1"/>
</dbReference>
<reference evidence="2 3" key="1">
    <citation type="submission" date="2021-02" db="EMBL/GenBank/DDBJ databases">
        <title>Alicyclobacillus curvatus sp. nov. and Alicyclobacillus mengziensis sp. nov., two acidophilic bacteria isolated from acid mine drainage.</title>
        <authorList>
            <person name="Huang Y."/>
        </authorList>
    </citation>
    <scope>NUCLEOTIDE SEQUENCE [LARGE SCALE GENOMIC DNA]</scope>
    <source>
        <strain evidence="2 3">S30H14</strain>
    </source>
</reference>
<dbReference type="Pfam" id="PF01381">
    <property type="entry name" value="HTH_3"/>
    <property type="match status" value="1"/>
</dbReference>
<dbReference type="Gene3D" id="1.10.260.40">
    <property type="entry name" value="lambda repressor-like DNA-binding domains"/>
    <property type="match status" value="1"/>
</dbReference>